<name>A0A9J6GZA4_HAELO</name>
<feature type="compositionally biased region" description="Polar residues" evidence="6">
    <location>
        <begin position="370"/>
        <end position="379"/>
    </location>
</feature>
<feature type="domain" description="Transposable element P transposase-like RNase H" evidence="8">
    <location>
        <begin position="107"/>
        <end position="199"/>
    </location>
</feature>
<comment type="caution">
    <text evidence="9">The sequence shown here is derived from an EMBL/GenBank/DDBJ whole genome shotgun (WGS) entry which is preliminary data.</text>
</comment>
<keyword evidence="5" id="KW-0539">Nucleus</keyword>
<dbReference type="Pfam" id="PF13837">
    <property type="entry name" value="Myb_DNA-bind_4"/>
    <property type="match status" value="1"/>
</dbReference>
<dbReference type="Proteomes" id="UP000821853">
    <property type="component" value="Chromosome 8"/>
</dbReference>
<dbReference type="AlphaFoldDB" id="A0A9J6GZA4"/>
<keyword evidence="3" id="KW-0238">DNA-binding</keyword>
<dbReference type="GO" id="GO:0005634">
    <property type="term" value="C:nucleus"/>
    <property type="evidence" value="ECO:0007669"/>
    <property type="project" value="UniProtKB-SubCell"/>
</dbReference>
<dbReference type="EMBL" id="JABSTR010000010">
    <property type="protein sequence ID" value="KAH9379748.1"/>
    <property type="molecule type" value="Genomic_DNA"/>
</dbReference>
<dbReference type="PANTHER" id="PTHR21654:SF84">
    <property type="entry name" value="SI:DKEY-66I24.7"/>
    <property type="match status" value="1"/>
</dbReference>
<dbReference type="OrthoDB" id="6503477at2759"/>
<evidence type="ECO:0000256" key="3">
    <source>
        <dbReference type="ARBA" id="ARBA00023125"/>
    </source>
</evidence>
<dbReference type="InterPro" id="IPR044822">
    <property type="entry name" value="Myb_DNA-bind_4"/>
</dbReference>
<keyword evidence="4" id="KW-0804">Transcription</keyword>
<dbReference type="VEuPathDB" id="VectorBase:HLOH_041165"/>
<sequence length="452" mass="51108">MPHVAIELSPAMRKQEGCTGRPPDRQESRRPTTWRMSGNQLWHLAPDQAVSAKKKDARGNRWSDATVQKALQMRLACGSRGYDFLREEALPLPSERTLQRRIEDIKFEPGILEELLPALKAKLDTMRPEEKHCALLLDEMQLTAGLDFDPTVKKPIGLATAPLVNPDPDKKFTYATHGLVVMLTGLSSRWKQVVAYHFTGDEPSPASCVAAGTADSLGTPCSGPWEEGETRLLLMLYARYSNKVGPMRKFRSKRVMYEHISKEILQSTGIYRTATQCESRFKTIAKRKKNQDTNNRTSGQTRCQVSYEEEFAQIRAADDSIEPEVLRGVHSVTYKSAPKPTEEASTSSSTTAPTESIDHSSSEPLDDSASEATENAGNQQRKRKNKDEAGRPNAGRMRHMEYFFERMEKLNQEREAKKDEREKRRKERHLELVKMHRDHIAALKDLAAKADT</sequence>
<dbReference type="InterPro" id="IPR048365">
    <property type="entry name" value="TNP-like_RNaseH_N"/>
</dbReference>
<dbReference type="PANTHER" id="PTHR21654">
    <property type="entry name" value="FI21293P1"/>
    <property type="match status" value="1"/>
</dbReference>
<evidence type="ECO:0000313" key="9">
    <source>
        <dbReference type="EMBL" id="KAH9379748.1"/>
    </source>
</evidence>
<proteinExistence type="predicted"/>
<feature type="compositionally biased region" description="Low complexity" evidence="6">
    <location>
        <begin position="343"/>
        <end position="355"/>
    </location>
</feature>
<feature type="region of interest" description="Disordered" evidence="6">
    <location>
        <begin position="8"/>
        <end position="33"/>
    </location>
</feature>
<keyword evidence="2" id="KW-0805">Transcription regulation</keyword>
<feature type="compositionally biased region" description="Basic and acidic residues" evidence="6">
    <location>
        <begin position="398"/>
        <end position="432"/>
    </location>
</feature>
<feature type="domain" description="Myb/SANT-like DNA-binding" evidence="7">
    <location>
        <begin position="224"/>
        <end position="307"/>
    </location>
</feature>
<organism evidence="9 10">
    <name type="scientific">Haemaphysalis longicornis</name>
    <name type="common">Bush tick</name>
    <dbReference type="NCBI Taxonomy" id="44386"/>
    <lineage>
        <taxon>Eukaryota</taxon>
        <taxon>Metazoa</taxon>
        <taxon>Ecdysozoa</taxon>
        <taxon>Arthropoda</taxon>
        <taxon>Chelicerata</taxon>
        <taxon>Arachnida</taxon>
        <taxon>Acari</taxon>
        <taxon>Parasitiformes</taxon>
        <taxon>Ixodida</taxon>
        <taxon>Ixodoidea</taxon>
        <taxon>Ixodidae</taxon>
        <taxon>Haemaphysalinae</taxon>
        <taxon>Haemaphysalis</taxon>
    </lineage>
</organism>
<evidence type="ECO:0000313" key="10">
    <source>
        <dbReference type="Proteomes" id="UP000821853"/>
    </source>
</evidence>
<dbReference type="GO" id="GO:0003677">
    <property type="term" value="F:DNA binding"/>
    <property type="evidence" value="ECO:0007669"/>
    <property type="project" value="UniProtKB-KW"/>
</dbReference>
<protein>
    <recommendedName>
        <fullName evidence="11">Myb-like domain-containing protein</fullName>
    </recommendedName>
</protein>
<evidence type="ECO:0008006" key="11">
    <source>
        <dbReference type="Google" id="ProtNLM"/>
    </source>
</evidence>
<evidence type="ECO:0000259" key="7">
    <source>
        <dbReference type="Pfam" id="PF13837"/>
    </source>
</evidence>
<comment type="subcellular location">
    <subcellularLocation>
        <location evidence="1">Nucleus</location>
    </subcellularLocation>
</comment>
<reference evidence="9 10" key="1">
    <citation type="journal article" date="2020" name="Cell">
        <title>Large-Scale Comparative Analyses of Tick Genomes Elucidate Their Genetic Diversity and Vector Capacities.</title>
        <authorList>
            <consortium name="Tick Genome and Microbiome Consortium (TIGMIC)"/>
            <person name="Jia N."/>
            <person name="Wang J."/>
            <person name="Shi W."/>
            <person name="Du L."/>
            <person name="Sun Y."/>
            <person name="Zhan W."/>
            <person name="Jiang J.F."/>
            <person name="Wang Q."/>
            <person name="Zhang B."/>
            <person name="Ji P."/>
            <person name="Bell-Sakyi L."/>
            <person name="Cui X.M."/>
            <person name="Yuan T.T."/>
            <person name="Jiang B.G."/>
            <person name="Yang W.F."/>
            <person name="Lam T.T."/>
            <person name="Chang Q.C."/>
            <person name="Ding S.J."/>
            <person name="Wang X.J."/>
            <person name="Zhu J.G."/>
            <person name="Ruan X.D."/>
            <person name="Zhao L."/>
            <person name="Wei J.T."/>
            <person name="Ye R.Z."/>
            <person name="Que T.C."/>
            <person name="Du C.H."/>
            <person name="Zhou Y.H."/>
            <person name="Cheng J.X."/>
            <person name="Dai P.F."/>
            <person name="Guo W.B."/>
            <person name="Han X.H."/>
            <person name="Huang E.J."/>
            <person name="Li L.F."/>
            <person name="Wei W."/>
            <person name="Gao Y.C."/>
            <person name="Liu J.Z."/>
            <person name="Shao H.Z."/>
            <person name="Wang X."/>
            <person name="Wang C.C."/>
            <person name="Yang T.C."/>
            <person name="Huo Q.B."/>
            <person name="Li W."/>
            <person name="Chen H.Y."/>
            <person name="Chen S.E."/>
            <person name="Zhou L.G."/>
            <person name="Ni X.B."/>
            <person name="Tian J.H."/>
            <person name="Sheng Y."/>
            <person name="Liu T."/>
            <person name="Pan Y.S."/>
            <person name="Xia L.Y."/>
            <person name="Li J."/>
            <person name="Zhao F."/>
            <person name="Cao W.C."/>
        </authorList>
    </citation>
    <scope>NUCLEOTIDE SEQUENCE [LARGE SCALE GENOMIC DNA]</scope>
    <source>
        <strain evidence="9">HaeL-2018</strain>
    </source>
</reference>
<evidence type="ECO:0000256" key="2">
    <source>
        <dbReference type="ARBA" id="ARBA00023015"/>
    </source>
</evidence>
<accession>A0A9J6GZA4</accession>
<evidence type="ECO:0000256" key="6">
    <source>
        <dbReference type="SAM" id="MobiDB-lite"/>
    </source>
</evidence>
<evidence type="ECO:0000256" key="1">
    <source>
        <dbReference type="ARBA" id="ARBA00004123"/>
    </source>
</evidence>
<keyword evidence="10" id="KW-1185">Reference proteome</keyword>
<gene>
    <name evidence="9" type="ORF">HPB48_023137</name>
</gene>
<evidence type="ECO:0000259" key="8">
    <source>
        <dbReference type="Pfam" id="PF21787"/>
    </source>
</evidence>
<dbReference type="GO" id="GO:0010468">
    <property type="term" value="P:regulation of gene expression"/>
    <property type="evidence" value="ECO:0007669"/>
    <property type="project" value="UniProtKB-ARBA"/>
</dbReference>
<dbReference type="Gene3D" id="1.10.10.60">
    <property type="entry name" value="Homeodomain-like"/>
    <property type="match status" value="1"/>
</dbReference>
<evidence type="ECO:0000256" key="4">
    <source>
        <dbReference type="ARBA" id="ARBA00023163"/>
    </source>
</evidence>
<evidence type="ECO:0000256" key="5">
    <source>
        <dbReference type="ARBA" id="ARBA00023242"/>
    </source>
</evidence>
<dbReference type="Pfam" id="PF21787">
    <property type="entry name" value="TNP-like_RNaseH_N"/>
    <property type="match status" value="1"/>
</dbReference>
<feature type="region of interest" description="Disordered" evidence="6">
    <location>
        <begin position="332"/>
        <end position="432"/>
    </location>
</feature>